<proteinExistence type="predicted"/>
<organism evidence="1 2">
    <name type="scientific">Trypanosoma vivax (strain Y486)</name>
    <dbReference type="NCBI Taxonomy" id="1055687"/>
    <lineage>
        <taxon>Eukaryota</taxon>
        <taxon>Discoba</taxon>
        <taxon>Euglenozoa</taxon>
        <taxon>Kinetoplastea</taxon>
        <taxon>Metakinetoplastina</taxon>
        <taxon>Trypanosomatida</taxon>
        <taxon>Trypanosomatidae</taxon>
        <taxon>Trypanosoma</taxon>
        <taxon>Duttonella</taxon>
    </lineage>
</organism>
<dbReference type="VEuPathDB" id="TriTrypDB:TvY486_0045800"/>
<accession>F9WVQ1</accession>
<evidence type="ECO:0000313" key="1">
    <source>
        <dbReference type="EMBL" id="CCD21659.1"/>
    </source>
</evidence>
<reference evidence="1 2" key="1">
    <citation type="journal article" date="2012" name="Proc. Natl. Acad. Sci. U.S.A.">
        <title>Antigenic diversity is generated by distinct evolutionary mechanisms in African trypanosome species.</title>
        <authorList>
            <person name="Jackson A.P."/>
            <person name="Berry A."/>
            <person name="Aslett M."/>
            <person name="Allison H.C."/>
            <person name="Burton P."/>
            <person name="Vavrova-Anderson J."/>
            <person name="Brown R."/>
            <person name="Browne H."/>
            <person name="Corton N."/>
            <person name="Hauser H."/>
            <person name="Gamble J."/>
            <person name="Gilderthorp R."/>
            <person name="Marcello L."/>
            <person name="McQuillan J."/>
            <person name="Otto T.D."/>
            <person name="Quail M.A."/>
            <person name="Sanders M.J."/>
            <person name="van Tonder A."/>
            <person name="Ginger M.L."/>
            <person name="Field M.C."/>
            <person name="Barry J.D."/>
            <person name="Hertz-Fowler C."/>
            <person name="Berriman M."/>
        </authorList>
    </citation>
    <scope>NUCLEOTIDE SEQUENCE</scope>
    <source>
        <strain evidence="1 2">Y486</strain>
    </source>
</reference>
<dbReference type="EMBL" id="CAEX01008058">
    <property type="protein sequence ID" value="CCD21659.1"/>
    <property type="molecule type" value="Genomic_DNA"/>
</dbReference>
<dbReference type="AlphaFoldDB" id="F9WVQ1"/>
<protein>
    <submittedName>
        <fullName evidence="1">Uncharacterized protein</fullName>
    </submittedName>
</protein>
<gene>
    <name evidence="1" type="ORF">TvY486_0045800</name>
</gene>
<keyword evidence="2" id="KW-1185">Reference proteome</keyword>
<dbReference type="Proteomes" id="UP000009027">
    <property type="component" value="Unassembled WGS sequence"/>
</dbReference>
<sequence>MYFWQHSVQGVGAALRIKPILIGDAPPFSAAHNLRHYLPTSTLHKRSYLYWLSFFTILSAFALDSKCGLCLEEKTLISPSLVFTIDTHVNSLSAICSPGAHSAWTRCLIMEFPLRWSAAAPSGVMKRRSVGGDSLHQ</sequence>
<evidence type="ECO:0000313" key="2">
    <source>
        <dbReference type="Proteomes" id="UP000009027"/>
    </source>
</evidence>
<name>F9WVQ1_TRYVY</name>